<dbReference type="RefSeq" id="WP_183902471.1">
    <property type="nucleotide sequence ID" value="NZ_JACIDW010000028.1"/>
</dbReference>
<evidence type="ECO:0000313" key="1">
    <source>
        <dbReference type="EMBL" id="MBB3966997.1"/>
    </source>
</evidence>
<gene>
    <name evidence="1" type="ORF">GGQ67_004690</name>
</gene>
<dbReference type="Proteomes" id="UP000582090">
    <property type="component" value="Unassembled WGS sequence"/>
</dbReference>
<keyword evidence="2" id="KW-1185">Reference proteome</keyword>
<evidence type="ECO:0000313" key="2">
    <source>
        <dbReference type="Proteomes" id="UP000582090"/>
    </source>
</evidence>
<organism evidence="1 2">
    <name type="scientific">Rhizobium metallidurans</name>
    <dbReference type="NCBI Taxonomy" id="1265931"/>
    <lineage>
        <taxon>Bacteria</taxon>
        <taxon>Pseudomonadati</taxon>
        <taxon>Pseudomonadota</taxon>
        <taxon>Alphaproteobacteria</taxon>
        <taxon>Hyphomicrobiales</taxon>
        <taxon>Rhizobiaceae</taxon>
        <taxon>Rhizobium/Agrobacterium group</taxon>
        <taxon>Rhizobium</taxon>
    </lineage>
</organism>
<dbReference type="EMBL" id="JACIDW010000028">
    <property type="protein sequence ID" value="MBB3966997.1"/>
    <property type="molecule type" value="Genomic_DNA"/>
</dbReference>
<dbReference type="AlphaFoldDB" id="A0A7W6CY50"/>
<name>A0A7W6CY50_9HYPH</name>
<accession>A0A7W6CY50</accession>
<sequence length="142" mass="15201">MRHALGLLTGATAALNRLDERVARSSVAAGFVECQNFADDFAPARMNAAALAGSLPVLSASLVAMAERLFAIRPFVPDGELPGNWRDLLGAWLAGIDVVALGRENMRIVEDAFVSRLPGAIEAICMRRRTEATSNSSRHAHC</sequence>
<protein>
    <submittedName>
        <fullName evidence="1">Uncharacterized protein</fullName>
    </submittedName>
</protein>
<reference evidence="1 2" key="1">
    <citation type="submission" date="2020-08" db="EMBL/GenBank/DDBJ databases">
        <title>Genomic Encyclopedia of Type Strains, Phase IV (KMG-IV): sequencing the most valuable type-strain genomes for metagenomic binning, comparative biology and taxonomic classification.</title>
        <authorList>
            <person name="Goeker M."/>
        </authorList>
    </citation>
    <scope>NUCLEOTIDE SEQUENCE [LARGE SCALE GENOMIC DNA]</scope>
    <source>
        <strain evidence="1 2">DSM 26575</strain>
    </source>
</reference>
<comment type="caution">
    <text evidence="1">The sequence shown here is derived from an EMBL/GenBank/DDBJ whole genome shotgun (WGS) entry which is preliminary data.</text>
</comment>
<proteinExistence type="predicted"/>